<dbReference type="Proteomes" id="UP001153636">
    <property type="component" value="Chromosome 7"/>
</dbReference>
<organism evidence="1 2">
    <name type="scientific">Psylliodes chrysocephalus</name>
    <dbReference type="NCBI Taxonomy" id="3402493"/>
    <lineage>
        <taxon>Eukaryota</taxon>
        <taxon>Metazoa</taxon>
        <taxon>Ecdysozoa</taxon>
        <taxon>Arthropoda</taxon>
        <taxon>Hexapoda</taxon>
        <taxon>Insecta</taxon>
        <taxon>Pterygota</taxon>
        <taxon>Neoptera</taxon>
        <taxon>Endopterygota</taxon>
        <taxon>Coleoptera</taxon>
        <taxon>Polyphaga</taxon>
        <taxon>Cucujiformia</taxon>
        <taxon>Chrysomeloidea</taxon>
        <taxon>Chrysomelidae</taxon>
        <taxon>Galerucinae</taxon>
        <taxon>Alticini</taxon>
        <taxon>Psylliodes</taxon>
    </lineage>
</organism>
<protein>
    <submittedName>
        <fullName evidence="1">Uncharacterized protein</fullName>
    </submittedName>
</protein>
<reference evidence="1" key="1">
    <citation type="submission" date="2022-01" db="EMBL/GenBank/DDBJ databases">
        <authorList>
            <person name="King R."/>
        </authorList>
    </citation>
    <scope>NUCLEOTIDE SEQUENCE</scope>
</reference>
<dbReference type="AlphaFoldDB" id="A0A9P0GKK3"/>
<dbReference type="EMBL" id="OV651819">
    <property type="protein sequence ID" value="CAH1113121.1"/>
    <property type="molecule type" value="Genomic_DNA"/>
</dbReference>
<evidence type="ECO:0000313" key="2">
    <source>
        <dbReference type="Proteomes" id="UP001153636"/>
    </source>
</evidence>
<name>A0A9P0GKK3_9CUCU</name>
<gene>
    <name evidence="1" type="ORF">PSYICH_LOCUS13389</name>
</gene>
<keyword evidence="2" id="KW-1185">Reference proteome</keyword>
<sequence length="107" mass="11823">MPLGNLCEYLLGPILSVPIYIMFLALSLVKELILVDILLSESPVFLATKNQSTAALLSLIKLKGNKNAIEIDIDIKNIENSLKNAQETLKKNGLLDLFRSRSVRDGL</sequence>
<proteinExistence type="predicted"/>
<dbReference type="Gene3D" id="1.20.1250.20">
    <property type="entry name" value="MFS general substrate transporter like domains"/>
    <property type="match status" value="1"/>
</dbReference>
<accession>A0A9P0GKK3</accession>
<dbReference type="InterPro" id="IPR036259">
    <property type="entry name" value="MFS_trans_sf"/>
</dbReference>
<evidence type="ECO:0000313" key="1">
    <source>
        <dbReference type="EMBL" id="CAH1113121.1"/>
    </source>
</evidence>